<dbReference type="InterPro" id="IPR011711">
    <property type="entry name" value="GntR_C"/>
</dbReference>
<dbReference type="Gene3D" id="1.20.120.530">
    <property type="entry name" value="GntR ligand-binding domain-like"/>
    <property type="match status" value="1"/>
</dbReference>
<dbReference type="PROSITE" id="PS50949">
    <property type="entry name" value="HTH_GNTR"/>
    <property type="match status" value="1"/>
</dbReference>
<dbReference type="Gene3D" id="1.10.10.10">
    <property type="entry name" value="Winged helix-like DNA-binding domain superfamily/Winged helix DNA-binding domain"/>
    <property type="match status" value="1"/>
</dbReference>
<dbReference type="InterPro" id="IPR036388">
    <property type="entry name" value="WH-like_DNA-bd_sf"/>
</dbReference>
<keyword evidence="1" id="KW-0805">Transcription regulation</keyword>
<dbReference type="CDD" id="cd07377">
    <property type="entry name" value="WHTH_GntR"/>
    <property type="match status" value="1"/>
</dbReference>
<keyword evidence="6" id="KW-1185">Reference proteome</keyword>
<keyword evidence="3" id="KW-0804">Transcription</keyword>
<sequence length="231" mass="26758">MERPVIDSESNVDRVYSELKSMAVRFELKPGQRLNEGDLAKRLGVSRTPLREALNRLNIEGFLRFSPGKGFFCRELDPHEIFDLYELRKALEISAVRLSVERARDADIDALLDFLDATGPDPGDRDSVELVELDEHFHEGLMAMSGNAEMMRVLKNINDRIRFVRWIDMDRANRAKTQADHRAVLENLKRRDVDACIEYLDRHISRRLDQITSAIKEGYAQIYMPTQLRRA</sequence>
<dbReference type="EMBL" id="JANFPI010000004">
    <property type="protein sequence ID" value="MCX8998379.1"/>
    <property type="molecule type" value="Genomic_DNA"/>
</dbReference>
<evidence type="ECO:0000259" key="4">
    <source>
        <dbReference type="PROSITE" id="PS50949"/>
    </source>
</evidence>
<dbReference type="SMART" id="SM00345">
    <property type="entry name" value="HTH_GNTR"/>
    <property type="match status" value="1"/>
</dbReference>
<dbReference type="InterPro" id="IPR036390">
    <property type="entry name" value="WH_DNA-bd_sf"/>
</dbReference>
<protein>
    <submittedName>
        <fullName evidence="5">GntR family transcriptional regulator</fullName>
    </submittedName>
</protein>
<keyword evidence="2" id="KW-0238">DNA-binding</keyword>
<dbReference type="InterPro" id="IPR008920">
    <property type="entry name" value="TF_FadR/GntR_C"/>
</dbReference>
<dbReference type="SMART" id="SM00895">
    <property type="entry name" value="FCD"/>
    <property type="match status" value="1"/>
</dbReference>
<dbReference type="Pfam" id="PF00392">
    <property type="entry name" value="GntR"/>
    <property type="match status" value="1"/>
</dbReference>
<proteinExistence type="predicted"/>
<dbReference type="GO" id="GO:0003700">
    <property type="term" value="F:DNA-binding transcription factor activity"/>
    <property type="evidence" value="ECO:0007669"/>
    <property type="project" value="InterPro"/>
</dbReference>
<evidence type="ECO:0000313" key="5">
    <source>
        <dbReference type="EMBL" id="MCX8998379.1"/>
    </source>
</evidence>
<organism evidence="5 6">
    <name type="scientific">Ectorhizobium quercum</name>
    <dbReference type="NCBI Taxonomy" id="2965071"/>
    <lineage>
        <taxon>Bacteria</taxon>
        <taxon>Pseudomonadati</taxon>
        <taxon>Pseudomonadota</taxon>
        <taxon>Alphaproteobacteria</taxon>
        <taxon>Hyphomicrobiales</taxon>
        <taxon>Rhizobiaceae</taxon>
        <taxon>Ectorhizobium</taxon>
    </lineage>
</organism>
<dbReference type="InterPro" id="IPR000524">
    <property type="entry name" value="Tscrpt_reg_HTH_GntR"/>
</dbReference>
<dbReference type="GO" id="GO:0003677">
    <property type="term" value="F:DNA binding"/>
    <property type="evidence" value="ECO:0007669"/>
    <property type="project" value="UniProtKB-KW"/>
</dbReference>
<dbReference type="PANTHER" id="PTHR43537">
    <property type="entry name" value="TRANSCRIPTIONAL REGULATOR, GNTR FAMILY"/>
    <property type="match status" value="1"/>
</dbReference>
<gene>
    <name evidence="5" type="ORF">NOF55_14790</name>
</gene>
<dbReference type="AlphaFoldDB" id="A0AAE3SWT9"/>
<evidence type="ECO:0000256" key="1">
    <source>
        <dbReference type="ARBA" id="ARBA00023015"/>
    </source>
</evidence>
<evidence type="ECO:0000256" key="3">
    <source>
        <dbReference type="ARBA" id="ARBA00023163"/>
    </source>
</evidence>
<accession>A0AAE3SWT9</accession>
<dbReference type="Pfam" id="PF07729">
    <property type="entry name" value="FCD"/>
    <property type="match status" value="1"/>
</dbReference>
<dbReference type="SUPFAM" id="SSF48008">
    <property type="entry name" value="GntR ligand-binding domain-like"/>
    <property type="match status" value="1"/>
</dbReference>
<name>A0AAE3SWT9_9HYPH</name>
<dbReference type="Proteomes" id="UP001208771">
    <property type="component" value="Unassembled WGS sequence"/>
</dbReference>
<dbReference type="RefSeq" id="WP_306412155.1">
    <property type="nucleotide sequence ID" value="NZ_JANFPI010000004.1"/>
</dbReference>
<evidence type="ECO:0000313" key="6">
    <source>
        <dbReference type="Proteomes" id="UP001208771"/>
    </source>
</evidence>
<reference evidence="5" key="1">
    <citation type="submission" date="2022-07" db="EMBL/GenBank/DDBJ databases">
        <title>Ectorhizobium quercum gen.nov., sp. nov.</title>
        <authorList>
            <person name="Ma T."/>
            <person name="Li Y."/>
        </authorList>
    </citation>
    <scope>NUCLEOTIDE SEQUENCE</scope>
    <source>
        <strain evidence="5">BDR2-2</strain>
    </source>
</reference>
<dbReference type="PANTHER" id="PTHR43537:SF45">
    <property type="entry name" value="GNTR FAMILY REGULATORY PROTEIN"/>
    <property type="match status" value="1"/>
</dbReference>
<evidence type="ECO:0000256" key="2">
    <source>
        <dbReference type="ARBA" id="ARBA00023125"/>
    </source>
</evidence>
<dbReference type="SUPFAM" id="SSF46785">
    <property type="entry name" value="Winged helix' DNA-binding domain"/>
    <property type="match status" value="1"/>
</dbReference>
<feature type="domain" description="HTH gntR-type" evidence="4">
    <location>
        <begin position="9"/>
        <end position="76"/>
    </location>
</feature>
<dbReference type="PRINTS" id="PR00035">
    <property type="entry name" value="HTHGNTR"/>
</dbReference>
<comment type="caution">
    <text evidence="5">The sequence shown here is derived from an EMBL/GenBank/DDBJ whole genome shotgun (WGS) entry which is preliminary data.</text>
</comment>